<evidence type="ECO:0000256" key="4">
    <source>
        <dbReference type="ARBA" id="ARBA00022475"/>
    </source>
</evidence>
<dbReference type="PIRSF" id="PIRSF006247">
    <property type="entry name" value="TrkH"/>
    <property type="match status" value="1"/>
</dbReference>
<keyword evidence="9 12" id="KW-1133">Transmembrane helix</keyword>
<evidence type="ECO:0000256" key="7">
    <source>
        <dbReference type="ARBA" id="ARBA00022692"/>
    </source>
</evidence>
<keyword evidence="7 12" id="KW-0812">Transmembrane</keyword>
<feature type="transmembrane region" description="Helical" evidence="12">
    <location>
        <begin position="239"/>
        <end position="260"/>
    </location>
</feature>
<dbReference type="PANTHER" id="PTHR32024">
    <property type="entry name" value="TRK SYSTEM POTASSIUM UPTAKE PROTEIN TRKG-RELATED"/>
    <property type="match status" value="1"/>
</dbReference>
<keyword evidence="11 12" id="KW-0472">Membrane</keyword>
<evidence type="ECO:0000256" key="3">
    <source>
        <dbReference type="ARBA" id="ARBA00022448"/>
    </source>
</evidence>
<dbReference type="InterPro" id="IPR003445">
    <property type="entry name" value="Cat_transpt"/>
</dbReference>
<dbReference type="Pfam" id="PF02386">
    <property type="entry name" value="TrkH"/>
    <property type="match status" value="1"/>
</dbReference>
<evidence type="ECO:0000313" key="14">
    <source>
        <dbReference type="Proteomes" id="UP001315967"/>
    </source>
</evidence>
<evidence type="ECO:0000256" key="8">
    <source>
        <dbReference type="ARBA" id="ARBA00022958"/>
    </source>
</evidence>
<feature type="transmembrane region" description="Helical" evidence="12">
    <location>
        <begin position="327"/>
        <end position="350"/>
    </location>
</feature>
<dbReference type="Proteomes" id="UP001315967">
    <property type="component" value="Chromosome"/>
</dbReference>
<feature type="transmembrane region" description="Helical" evidence="12">
    <location>
        <begin position="37"/>
        <end position="57"/>
    </location>
</feature>
<sequence>MNLGIVRYVIARLLQIEALLMILPLIVSFIYAESWNYKLSFISVMVLLVVLGQLLAWKKPKSNRLTAREGLVIVALTWILYSFFGGLPFVINGDIPSIVDAFFETSSGFTTTGSSILDNVELLSHSSLFWRSFTHLVGGMGILVFALAVLPQIDAQSVHIMKAEVPGPTFGKLVSKISSSARILYIIYLVMTAVLIVLLWWSGMPLFDSMLHAFGVAGTGGFGIKVGSVAPYQNPTAEWIMAIGMIVFAINFNLYYMILIGQAKQALKSEELRGFLLIILAAIVLISFNLWPSYDSFSTLVRDVVFAVSSVISTSGFSTADFGQWPLFSQTVLLLIMFVGGSSGSTAGGLKASRVILYLKFAIAEIRKVVQPHRVLTVKFDGKPLTKESKQGLSSYFVVYMCLFFLLLLVTNLDAPDFLSGFSAVTTTLNNVGPALGQFGPAYSFASLNDFTKVVLSFSMLAGRLELFPILILFAPRTWRR</sequence>
<feature type="transmembrane region" description="Helical" evidence="12">
    <location>
        <begin position="454"/>
        <end position="475"/>
    </location>
</feature>
<proteinExistence type="inferred from homology"/>
<dbReference type="InterPro" id="IPR004772">
    <property type="entry name" value="TrkH"/>
</dbReference>
<comment type="similarity">
    <text evidence="2">Belongs to the TrkH potassium transport family.</text>
</comment>
<keyword evidence="5" id="KW-0997">Cell inner membrane</keyword>
<comment type="subcellular location">
    <subcellularLocation>
        <location evidence="1">Cell inner membrane</location>
        <topology evidence="1">Multi-pass membrane protein</topology>
    </subcellularLocation>
</comment>
<gene>
    <name evidence="13" type="ORF">NRE15_10860</name>
</gene>
<evidence type="ECO:0000256" key="12">
    <source>
        <dbReference type="SAM" id="Phobius"/>
    </source>
</evidence>
<evidence type="ECO:0000256" key="11">
    <source>
        <dbReference type="ARBA" id="ARBA00023136"/>
    </source>
</evidence>
<accession>A0ABY5P3W5</accession>
<evidence type="ECO:0000256" key="5">
    <source>
        <dbReference type="ARBA" id="ARBA00022519"/>
    </source>
</evidence>
<dbReference type="RefSeq" id="WP_313792897.1">
    <property type="nucleotide sequence ID" value="NZ_CP102453.1"/>
</dbReference>
<protein>
    <submittedName>
        <fullName evidence="13">TrkH family potassium uptake protein</fullName>
    </submittedName>
</protein>
<feature type="transmembrane region" description="Helical" evidence="12">
    <location>
        <begin position="183"/>
        <end position="201"/>
    </location>
</feature>
<feature type="transmembrane region" description="Helical" evidence="12">
    <location>
        <begin position="69"/>
        <end position="91"/>
    </location>
</feature>
<name>A0ABY5P3W5_9LACT</name>
<feature type="transmembrane region" description="Helical" evidence="12">
    <location>
        <begin position="12"/>
        <end position="31"/>
    </location>
</feature>
<feature type="transmembrane region" description="Helical" evidence="12">
    <location>
        <begin position="128"/>
        <end position="150"/>
    </location>
</feature>
<keyword evidence="4" id="KW-1003">Cell membrane</keyword>
<keyword evidence="10" id="KW-0406">Ion transport</keyword>
<keyword evidence="8" id="KW-0630">Potassium</keyword>
<evidence type="ECO:0000256" key="1">
    <source>
        <dbReference type="ARBA" id="ARBA00004429"/>
    </source>
</evidence>
<feature type="transmembrane region" description="Helical" evidence="12">
    <location>
        <begin position="393"/>
        <end position="413"/>
    </location>
</feature>
<organism evidence="13 14">
    <name type="scientific">Fundicoccus culcitae</name>
    <dbReference type="NCBI Taxonomy" id="2969821"/>
    <lineage>
        <taxon>Bacteria</taxon>
        <taxon>Bacillati</taxon>
        <taxon>Bacillota</taxon>
        <taxon>Bacilli</taxon>
        <taxon>Lactobacillales</taxon>
        <taxon>Aerococcaceae</taxon>
        <taxon>Fundicoccus</taxon>
    </lineage>
</organism>
<evidence type="ECO:0000256" key="10">
    <source>
        <dbReference type="ARBA" id="ARBA00023065"/>
    </source>
</evidence>
<evidence type="ECO:0000313" key="13">
    <source>
        <dbReference type="EMBL" id="UUX33396.1"/>
    </source>
</evidence>
<dbReference type="EMBL" id="CP102453">
    <property type="protein sequence ID" value="UUX33396.1"/>
    <property type="molecule type" value="Genomic_DNA"/>
</dbReference>
<keyword evidence="6" id="KW-0633">Potassium transport</keyword>
<evidence type="ECO:0000256" key="9">
    <source>
        <dbReference type="ARBA" id="ARBA00022989"/>
    </source>
</evidence>
<evidence type="ECO:0000256" key="2">
    <source>
        <dbReference type="ARBA" id="ARBA00009137"/>
    </source>
</evidence>
<reference evidence="13 14" key="1">
    <citation type="submission" date="2022-08" db="EMBL/GenBank/DDBJ databases">
        <title>Aerococcaceae sp. nov isolated from spoiled eye mask.</title>
        <authorList>
            <person name="Zhou G."/>
            <person name="Xie X.-B."/>
            <person name="Shi Q.-S."/>
            <person name="Wang Y.-S."/>
            <person name="Wen X."/>
            <person name="Peng H."/>
            <person name="Yang X.-J."/>
            <person name="Tao H.-B."/>
            <person name="Huang X.-M."/>
        </authorList>
    </citation>
    <scope>NUCLEOTIDE SEQUENCE [LARGE SCALE GENOMIC DNA]</scope>
    <source>
        <strain evidence="14">DM20194951</strain>
    </source>
</reference>
<feature type="transmembrane region" description="Helical" evidence="12">
    <location>
        <begin position="272"/>
        <end position="291"/>
    </location>
</feature>
<evidence type="ECO:0000256" key="6">
    <source>
        <dbReference type="ARBA" id="ARBA00022538"/>
    </source>
</evidence>
<keyword evidence="14" id="KW-1185">Reference proteome</keyword>
<dbReference type="PANTHER" id="PTHR32024:SF2">
    <property type="entry name" value="TRK SYSTEM POTASSIUM UPTAKE PROTEIN TRKG-RELATED"/>
    <property type="match status" value="1"/>
</dbReference>
<keyword evidence="3" id="KW-0813">Transport</keyword>